<dbReference type="Gene3D" id="3.60.40.10">
    <property type="entry name" value="PPM-type phosphatase domain"/>
    <property type="match status" value="1"/>
</dbReference>
<gene>
    <name evidence="1" type="ORF">KTA_13430</name>
</gene>
<evidence type="ECO:0000313" key="1">
    <source>
        <dbReference type="EMBL" id="BBH93144.1"/>
    </source>
</evidence>
<protein>
    <recommendedName>
        <fullName evidence="2">PPM-type phosphatase domain-containing protein</fullName>
    </recommendedName>
</protein>
<accession>A0A455T680</accession>
<evidence type="ECO:0008006" key="2">
    <source>
        <dbReference type="Google" id="ProtNLM"/>
    </source>
</evidence>
<organism evidence="1">
    <name type="scientific">Thermogemmatispora argillosa</name>
    <dbReference type="NCBI Taxonomy" id="2045280"/>
    <lineage>
        <taxon>Bacteria</taxon>
        <taxon>Bacillati</taxon>
        <taxon>Chloroflexota</taxon>
        <taxon>Ktedonobacteria</taxon>
        <taxon>Thermogemmatisporales</taxon>
        <taxon>Thermogemmatisporaceae</taxon>
        <taxon>Thermogemmatispora</taxon>
    </lineage>
</organism>
<name>A0A455T680_9CHLR</name>
<sequence>MFAEISILEYWKSEHERETNEDACALDAGRGLFAVADGAGTTLFAREWALTLAELFVTYPLLSAHPFEVEWWLDLARARYASYFSPAEQLPPELRYKWLREGSQATLATLRVVESGPERVVAKALAIGDSCLLWRRAGSELVESFPLRSPAEFAKPPLCLPSRAALFRRSFHRVQEQELTLGPDDCLMLATDALAHWVLAGGDGSLTPGQCFSLVAQQTPSSWESFVASCRADQGLADDDCTALVLTCRRAASARVFLLGATQSYQGELVQQRQREFEAARRAGDRRRMAVLYGDGGAFQQPPGLTTDEEIAQARRVAEALDELLWQLRPLLNRADAAWQAARLWESYAPLLAAEPCAASLRRTLSALGVRGVEAGDEPEQALPIQGERTE</sequence>
<dbReference type="InterPro" id="IPR036457">
    <property type="entry name" value="PPM-type-like_dom_sf"/>
</dbReference>
<dbReference type="AlphaFoldDB" id="A0A455T680"/>
<dbReference type="EMBL" id="AP019377">
    <property type="protein sequence ID" value="BBH93144.1"/>
    <property type="molecule type" value="Genomic_DNA"/>
</dbReference>
<proteinExistence type="predicted"/>
<dbReference type="SUPFAM" id="SSF81606">
    <property type="entry name" value="PP2C-like"/>
    <property type="match status" value="1"/>
</dbReference>
<reference evidence="1" key="1">
    <citation type="submission" date="2018-12" db="EMBL/GenBank/DDBJ databases">
        <title>Novel natural products biosynthetic potential of the class Ktedonobacteria.</title>
        <authorList>
            <person name="Zheng Y."/>
            <person name="Saitou A."/>
            <person name="Wang C.M."/>
            <person name="Toyoda A."/>
            <person name="Minakuchi Y."/>
            <person name="Sekiguchi Y."/>
            <person name="Ueda K."/>
            <person name="Takano H."/>
            <person name="Sakai Y."/>
            <person name="Yokota A."/>
            <person name="Yabe S."/>
        </authorList>
    </citation>
    <scope>NUCLEOTIDE SEQUENCE</scope>
    <source>
        <strain evidence="1">A3-2</strain>
    </source>
</reference>